<evidence type="ECO:0000313" key="1">
    <source>
        <dbReference type="EMBL" id="MFD2935346.1"/>
    </source>
</evidence>
<accession>A0ABW6AIQ7</accession>
<sequence length="104" mass="11985">MNPPLITSSVMNFFKKLLRQEEPRPIELAPSTAKEIMTRLKQAAELRLSQQCELALVACNDVLLLHPTSHLAYQIRALTKYDMGDQDGAIRDWNRFKSLQKFLK</sequence>
<organism evidence="1 2">
    <name type="scientific">Spirosoma flavum</name>
    <dbReference type="NCBI Taxonomy" id="2048557"/>
    <lineage>
        <taxon>Bacteria</taxon>
        <taxon>Pseudomonadati</taxon>
        <taxon>Bacteroidota</taxon>
        <taxon>Cytophagia</taxon>
        <taxon>Cytophagales</taxon>
        <taxon>Cytophagaceae</taxon>
        <taxon>Spirosoma</taxon>
    </lineage>
</organism>
<dbReference type="RefSeq" id="WP_381503071.1">
    <property type="nucleotide sequence ID" value="NZ_JBHUOM010000012.1"/>
</dbReference>
<dbReference type="InterPro" id="IPR011990">
    <property type="entry name" value="TPR-like_helical_dom_sf"/>
</dbReference>
<evidence type="ECO:0000313" key="2">
    <source>
        <dbReference type="Proteomes" id="UP001597512"/>
    </source>
</evidence>
<dbReference type="Gene3D" id="1.25.40.10">
    <property type="entry name" value="Tetratricopeptide repeat domain"/>
    <property type="match status" value="1"/>
</dbReference>
<keyword evidence="2" id="KW-1185">Reference proteome</keyword>
<protein>
    <submittedName>
        <fullName evidence="1">Uncharacterized protein</fullName>
    </submittedName>
</protein>
<proteinExistence type="predicted"/>
<dbReference type="EMBL" id="JBHUOM010000012">
    <property type="protein sequence ID" value="MFD2935346.1"/>
    <property type="molecule type" value="Genomic_DNA"/>
</dbReference>
<name>A0ABW6AIQ7_9BACT</name>
<dbReference type="Proteomes" id="UP001597512">
    <property type="component" value="Unassembled WGS sequence"/>
</dbReference>
<reference evidence="2" key="1">
    <citation type="journal article" date="2019" name="Int. J. Syst. Evol. Microbiol.">
        <title>The Global Catalogue of Microorganisms (GCM) 10K type strain sequencing project: providing services to taxonomists for standard genome sequencing and annotation.</title>
        <authorList>
            <consortium name="The Broad Institute Genomics Platform"/>
            <consortium name="The Broad Institute Genome Sequencing Center for Infectious Disease"/>
            <person name="Wu L."/>
            <person name="Ma J."/>
        </authorList>
    </citation>
    <scope>NUCLEOTIDE SEQUENCE [LARGE SCALE GENOMIC DNA]</scope>
    <source>
        <strain evidence="2">KCTC 52490</strain>
    </source>
</reference>
<gene>
    <name evidence="1" type="ORF">ACFS25_16285</name>
</gene>
<comment type="caution">
    <text evidence="1">The sequence shown here is derived from an EMBL/GenBank/DDBJ whole genome shotgun (WGS) entry which is preliminary data.</text>
</comment>
<dbReference type="SUPFAM" id="SSF48452">
    <property type="entry name" value="TPR-like"/>
    <property type="match status" value="1"/>
</dbReference>